<evidence type="ECO:0000313" key="2">
    <source>
        <dbReference type="Proteomes" id="UP000069850"/>
    </source>
</evidence>
<gene>
    <name evidence="1" type="ORF">MMAB1_1876</name>
</gene>
<dbReference type="EMBL" id="LT158599">
    <property type="protein sequence ID" value="CVK33089.1"/>
    <property type="molecule type" value="Genomic_DNA"/>
</dbReference>
<dbReference type="Proteomes" id="UP000069850">
    <property type="component" value="Chromosome 1"/>
</dbReference>
<reference evidence="1 2" key="1">
    <citation type="submission" date="2016-01" db="EMBL/GenBank/DDBJ databases">
        <authorList>
            <person name="Manzoor S."/>
        </authorList>
    </citation>
    <scope>NUCLEOTIDE SEQUENCE [LARGE SCALE GENOMIC DNA]</scope>
    <source>
        <strain evidence="1">Methanoculleus sp MAB1</strain>
    </source>
</reference>
<name>A0A0X3BMH2_9EURY</name>
<accession>A0A0X3BMH2</accession>
<sequence length="81" mass="8723">MKCSTSGSFQLTFPMKTARALAGGGIMALFVPQGDSHHGPQYGPSGGMGCFHASSRSLCPMNAPHPFAIFRVIRTRTRKIR</sequence>
<dbReference type="KEGG" id="mema:MMAB1_1876"/>
<organism evidence="1 2">
    <name type="scientific">Methanoculleus bourgensis</name>
    <dbReference type="NCBI Taxonomy" id="83986"/>
    <lineage>
        <taxon>Archaea</taxon>
        <taxon>Methanobacteriati</taxon>
        <taxon>Methanobacteriota</taxon>
        <taxon>Stenosarchaea group</taxon>
        <taxon>Methanomicrobia</taxon>
        <taxon>Methanomicrobiales</taxon>
        <taxon>Methanomicrobiaceae</taxon>
        <taxon>Methanoculleus</taxon>
    </lineage>
</organism>
<protein>
    <submittedName>
        <fullName evidence="1">Uncharacterized protein</fullName>
    </submittedName>
</protein>
<dbReference type="AlphaFoldDB" id="A0A0X3BMH2"/>
<evidence type="ECO:0000313" key="1">
    <source>
        <dbReference type="EMBL" id="CVK33089.1"/>
    </source>
</evidence>
<proteinExistence type="predicted"/>